<evidence type="ECO:0000256" key="3">
    <source>
        <dbReference type="ARBA" id="ARBA00023163"/>
    </source>
</evidence>
<protein>
    <recommendedName>
        <fullName evidence="6">BHLH domain-containing protein</fullName>
    </recommendedName>
</protein>
<feature type="region of interest" description="Disordered" evidence="5">
    <location>
        <begin position="308"/>
        <end position="329"/>
    </location>
</feature>
<evidence type="ECO:0000256" key="1">
    <source>
        <dbReference type="ARBA" id="ARBA00004123"/>
    </source>
</evidence>
<gene>
    <name evidence="7" type="ORF">CSSPJE1EN1_LOCUS9888</name>
</gene>
<feature type="domain" description="BHLH" evidence="6">
    <location>
        <begin position="246"/>
        <end position="295"/>
    </location>
</feature>
<name>A0ABP0WC73_9BRYO</name>
<accession>A0ABP0WC73</accession>
<evidence type="ECO:0000256" key="2">
    <source>
        <dbReference type="ARBA" id="ARBA00023015"/>
    </source>
</evidence>
<dbReference type="Pfam" id="PF22754">
    <property type="entry name" value="bHLH-TF_ACT-like_plant"/>
    <property type="match status" value="1"/>
</dbReference>
<dbReference type="PANTHER" id="PTHR31945">
    <property type="entry name" value="TRANSCRIPTION FACTOR SCREAM2-RELATED"/>
    <property type="match status" value="1"/>
</dbReference>
<feature type="region of interest" description="Disordered" evidence="5">
    <location>
        <begin position="188"/>
        <end position="219"/>
    </location>
</feature>
<dbReference type="EMBL" id="OZ020111">
    <property type="protein sequence ID" value="CAK9264410.1"/>
    <property type="molecule type" value="Genomic_DNA"/>
</dbReference>
<dbReference type="InterPro" id="IPR051358">
    <property type="entry name" value="TF_AMS/ICE1/BHLH6-like"/>
</dbReference>
<reference evidence="7" key="1">
    <citation type="submission" date="2024-02" db="EMBL/GenBank/DDBJ databases">
        <authorList>
            <consortium name="ELIXIR-Norway"/>
            <consortium name="Elixir Norway"/>
        </authorList>
    </citation>
    <scope>NUCLEOTIDE SEQUENCE</scope>
</reference>
<sequence>MGAGKREVCGASAAAAQWVEDVSTSGQLQQRLHGHTVPIAAAHHEPLHHLVTGATGATSAAAAATDTQESENYGHLNVLSHHESKPWVAATSKLQEVDPFCMLQELKPVMLSESTGTVVSTSPVVSRTAAAAAAATELKSAAMAAWPSARKVQSRAAYNSLPALGTSTNTQGFANDDLHGLNHHVVEAASSWPPGGQTAGAGGGADSSEDCSGGDVGSGLMNNMNVGEKKYQKQSLCSYRALTPSSTVSKNLVSERKRRKKLNEGLYSLRALVPKISKMDKASIIGDAVNYVQELRKEVEEMELAESLNVESDTNQKSPNITTEKNSPSQVHSVKKKILHVEVARLEDETYHLRILCQKGHGVLVQLMQALESLGIDVVNAHHTSVQDNILNTFVAQIKNWEMMETEDVRQKLLSVVAQYGLVQA</sequence>
<dbReference type="SMART" id="SM00353">
    <property type="entry name" value="HLH"/>
    <property type="match status" value="1"/>
</dbReference>
<dbReference type="Proteomes" id="UP001497444">
    <property type="component" value="Chromosome 16"/>
</dbReference>
<feature type="compositionally biased region" description="Polar residues" evidence="5">
    <location>
        <begin position="309"/>
        <end position="329"/>
    </location>
</feature>
<dbReference type="InterPro" id="IPR011598">
    <property type="entry name" value="bHLH_dom"/>
</dbReference>
<dbReference type="PROSITE" id="PS50888">
    <property type="entry name" value="BHLH"/>
    <property type="match status" value="1"/>
</dbReference>
<comment type="subcellular location">
    <subcellularLocation>
        <location evidence="1">Nucleus</location>
    </subcellularLocation>
</comment>
<evidence type="ECO:0000313" key="8">
    <source>
        <dbReference type="Proteomes" id="UP001497444"/>
    </source>
</evidence>
<evidence type="ECO:0000256" key="4">
    <source>
        <dbReference type="ARBA" id="ARBA00023242"/>
    </source>
</evidence>
<evidence type="ECO:0000256" key="5">
    <source>
        <dbReference type="SAM" id="MobiDB-lite"/>
    </source>
</evidence>
<dbReference type="SUPFAM" id="SSF47459">
    <property type="entry name" value="HLH, helix-loop-helix DNA-binding domain"/>
    <property type="match status" value="1"/>
</dbReference>
<keyword evidence="3" id="KW-0804">Transcription</keyword>
<dbReference type="InterPro" id="IPR036638">
    <property type="entry name" value="HLH_DNA-bd_sf"/>
</dbReference>
<dbReference type="PANTHER" id="PTHR31945:SF144">
    <property type="entry name" value="BHLH DOMAIN-CONTAINING PROTEIN"/>
    <property type="match status" value="1"/>
</dbReference>
<keyword evidence="8" id="KW-1185">Reference proteome</keyword>
<dbReference type="InterPro" id="IPR054502">
    <property type="entry name" value="bHLH-TF_ACT-like_plant"/>
</dbReference>
<keyword evidence="2" id="KW-0805">Transcription regulation</keyword>
<evidence type="ECO:0000259" key="6">
    <source>
        <dbReference type="PROSITE" id="PS50888"/>
    </source>
</evidence>
<organism evidence="7 8">
    <name type="scientific">Sphagnum jensenii</name>
    <dbReference type="NCBI Taxonomy" id="128206"/>
    <lineage>
        <taxon>Eukaryota</taxon>
        <taxon>Viridiplantae</taxon>
        <taxon>Streptophyta</taxon>
        <taxon>Embryophyta</taxon>
        <taxon>Bryophyta</taxon>
        <taxon>Sphagnophytina</taxon>
        <taxon>Sphagnopsida</taxon>
        <taxon>Sphagnales</taxon>
        <taxon>Sphagnaceae</taxon>
        <taxon>Sphagnum</taxon>
    </lineage>
</organism>
<keyword evidence="4" id="KW-0539">Nucleus</keyword>
<dbReference type="Pfam" id="PF00010">
    <property type="entry name" value="HLH"/>
    <property type="match status" value="1"/>
</dbReference>
<proteinExistence type="predicted"/>
<dbReference type="Gene3D" id="4.10.280.10">
    <property type="entry name" value="Helix-loop-helix DNA-binding domain"/>
    <property type="match status" value="1"/>
</dbReference>
<evidence type="ECO:0000313" key="7">
    <source>
        <dbReference type="EMBL" id="CAK9264410.1"/>
    </source>
</evidence>